<dbReference type="SUPFAM" id="SSF49265">
    <property type="entry name" value="Fibronectin type III"/>
    <property type="match status" value="2"/>
</dbReference>
<organism evidence="7 8">
    <name type="scientific">Gracilibacillus dipsosauri</name>
    <dbReference type="NCBI Taxonomy" id="178340"/>
    <lineage>
        <taxon>Bacteria</taxon>
        <taxon>Bacillati</taxon>
        <taxon>Bacillota</taxon>
        <taxon>Bacilli</taxon>
        <taxon>Bacillales</taxon>
        <taxon>Bacillaceae</taxon>
        <taxon>Gracilibacillus</taxon>
    </lineage>
</organism>
<comment type="caution">
    <text evidence="7">The sequence shown here is derived from an EMBL/GenBank/DDBJ whole genome shotgun (WGS) entry which is preliminary data.</text>
</comment>
<evidence type="ECO:0000313" key="7">
    <source>
        <dbReference type="EMBL" id="PWU69833.1"/>
    </source>
</evidence>
<protein>
    <recommendedName>
        <fullName evidence="6">Fibronectin type-III domain-containing protein</fullName>
    </recommendedName>
</protein>
<dbReference type="InterPro" id="IPR054470">
    <property type="entry name" value="FIMAH_dom"/>
</dbReference>
<dbReference type="PANTHER" id="PTHR31321">
    <property type="entry name" value="ACYL-COA THIOESTER HYDROLASE YBHC-RELATED"/>
    <property type="match status" value="1"/>
</dbReference>
<proteinExistence type="inferred from homology"/>
<dbReference type="Pfam" id="PF22888">
    <property type="entry name" value="FIMAH"/>
    <property type="match status" value="1"/>
</dbReference>
<dbReference type="GO" id="GO:0030599">
    <property type="term" value="F:pectinesterase activity"/>
    <property type="evidence" value="ECO:0007669"/>
    <property type="project" value="InterPro"/>
</dbReference>
<keyword evidence="3" id="KW-0063">Aspartyl esterase</keyword>
<dbReference type="RefSeq" id="WP_109983232.1">
    <property type="nucleotide sequence ID" value="NZ_QGTD01000004.1"/>
</dbReference>
<dbReference type="EMBL" id="QGTD01000004">
    <property type="protein sequence ID" value="PWU69833.1"/>
    <property type="molecule type" value="Genomic_DNA"/>
</dbReference>
<dbReference type="AlphaFoldDB" id="A0A317L2U2"/>
<dbReference type="PROSITE" id="PS50853">
    <property type="entry name" value="FN3"/>
    <property type="match status" value="4"/>
</dbReference>
<dbReference type="Gene3D" id="2.60.120.200">
    <property type="match status" value="1"/>
</dbReference>
<dbReference type="InterPro" id="IPR012334">
    <property type="entry name" value="Pectin_lyas_fold"/>
</dbReference>
<dbReference type="GO" id="GO:0009279">
    <property type="term" value="C:cell outer membrane"/>
    <property type="evidence" value="ECO:0007669"/>
    <property type="project" value="TreeGrafter"/>
</dbReference>
<dbReference type="InterPro" id="IPR011050">
    <property type="entry name" value="Pectin_lyase_fold/virulence"/>
</dbReference>
<evidence type="ECO:0000256" key="1">
    <source>
        <dbReference type="ARBA" id="ARBA00008891"/>
    </source>
</evidence>
<accession>A0A317L2U2</accession>
<dbReference type="Proteomes" id="UP000245624">
    <property type="component" value="Unassembled WGS sequence"/>
</dbReference>
<reference evidence="7 8" key="1">
    <citation type="submission" date="2018-05" db="EMBL/GenBank/DDBJ databases">
        <title>Genomic analysis of Gracilibacillus dipsosauri DD1 reveals novel features of a salt-tolerant amylase.</title>
        <authorList>
            <person name="Deutch C.E."/>
            <person name="Yang S."/>
        </authorList>
    </citation>
    <scope>NUCLEOTIDE SEQUENCE [LARGE SCALE GENOMIC DNA]</scope>
    <source>
        <strain evidence="7 8">DD1</strain>
    </source>
</reference>
<evidence type="ECO:0000259" key="6">
    <source>
        <dbReference type="PROSITE" id="PS50853"/>
    </source>
</evidence>
<evidence type="ECO:0000256" key="3">
    <source>
        <dbReference type="ARBA" id="ARBA00023085"/>
    </source>
</evidence>
<dbReference type="PANTHER" id="PTHR31321:SF57">
    <property type="entry name" value="PECTINESTERASE 53-RELATED"/>
    <property type="match status" value="1"/>
</dbReference>
<dbReference type="InterPro" id="IPR000070">
    <property type="entry name" value="Pectinesterase_cat"/>
</dbReference>
<dbReference type="SUPFAM" id="SSF51126">
    <property type="entry name" value="Pectin lyase-like"/>
    <property type="match status" value="1"/>
</dbReference>
<feature type="domain" description="Fibronectin type-III" evidence="6">
    <location>
        <begin position="325"/>
        <end position="416"/>
    </location>
</feature>
<gene>
    <name evidence="7" type="ORF">DLJ74_02570</name>
</gene>
<dbReference type="Pfam" id="PF01095">
    <property type="entry name" value="Pectinesterase"/>
    <property type="match status" value="1"/>
</dbReference>
<dbReference type="Gene3D" id="2.60.40.10">
    <property type="entry name" value="Immunoglobulins"/>
    <property type="match status" value="4"/>
</dbReference>
<sequence>MKKIWLCLLVFVLVLSSIPFTAWATPSQDPPFIDDHFEDLDLNKAPEDYQIGPDPQNDINKVMVAEVPPTSIGNDSEKAMKLHDEGGTNVTAQKVFQQQNGTITTEFDFMQPRMAGTSKFFQLKNAEGNKTALSLELRKPAGEEEYTFVYSDNGAYVKLTDPPIDHQWYHFKIIANTVTSTVDIYIDGELVAEEVAFLDDFSEDGIARIASATPGSGGGHLYFDNIKVYPAPTTAPEGLRAISGNEKVQLFWEVGDGALSYNVKRREASGEAFVTIASDINDTTYVDTELVNGTTYYYVVTSNGEKGESEFPEEIEVTPTDTPELPGTPENITSVARDTQVNLQWEPVENANSYVLRRATKPSGPYQVINEKITKTSYTDTGLVNGRTYYYVLSAKHIGGESLPSEELAVTPINSLSMPVDVTAKEKDRSVALSWEAVEGATVYEVKRKDSDQGTFQLLKTVKGTTYEDKELVNGKPYYYVITAKNKATQSLESQAIAVKPKADDGKPNMPKQVNIHNIEDGELQLNWQAVENADYYIVKRRDASDQPYTIVGEELTEPVFTDKSLQNGKEYDYVIHAVNESGIGYSSIQVKGTAAEVIKVAKDGSGDYQTVQAAIDAVPDHNRSRIVIQIGAGVYREKIKIPNKKTNISLIGQGNGPEDTILIYDDNAKTIGPDGEEIGTSDSYSVLVQADDFIAENLTIENDSGNDTAQAVALSARGDRQIYRNVRLIGWQDTLLATDDVRQYYVDSYISGDVDFIFGDATAVFDHSIIHSRDAGYVTAASTKKTNIGYVFYNSKLTAEEGMIDSVELGRPWRPYSNVVYIQTWMGEHIKPHGWNNWGNSENESTARYGEFANSGPSGEAMERYSWTKQLTLEEAMAYMPEKVLAGDDNWNPVEKEILLDSNAILSSLTLDGKSLENFDPNQKEYVVTLPANEDLPAIAAEAMSEKSIVTISQEGTEAKIEVTAEDGLKQIYHIQFVTTDDFGIVLEELISSGEIRHPLAKQLTNAYKLYQYHDEKGAEQQATKFLQKFKAQMEKKPALISDQAYQTLKQIILKLIQK</sequence>
<dbReference type="InterPro" id="IPR036116">
    <property type="entry name" value="FN3_sf"/>
</dbReference>
<dbReference type="CDD" id="cd00063">
    <property type="entry name" value="FN3"/>
    <property type="match status" value="4"/>
</dbReference>
<evidence type="ECO:0000256" key="2">
    <source>
        <dbReference type="ARBA" id="ARBA00022801"/>
    </source>
</evidence>
<evidence type="ECO:0000256" key="5">
    <source>
        <dbReference type="SAM" id="SignalP"/>
    </source>
</evidence>
<keyword evidence="8" id="KW-1185">Reference proteome</keyword>
<evidence type="ECO:0000313" key="8">
    <source>
        <dbReference type="Proteomes" id="UP000245624"/>
    </source>
</evidence>
<dbReference type="SMART" id="SM00060">
    <property type="entry name" value="FN3"/>
    <property type="match status" value="4"/>
</dbReference>
<name>A0A317L2U2_9BACI</name>
<dbReference type="PROSITE" id="PS00503">
    <property type="entry name" value="PECTINESTERASE_2"/>
    <property type="match status" value="1"/>
</dbReference>
<dbReference type="Gene3D" id="2.160.20.10">
    <property type="entry name" value="Single-stranded right-handed beta-helix, Pectin lyase-like"/>
    <property type="match status" value="1"/>
</dbReference>
<dbReference type="GO" id="GO:0042545">
    <property type="term" value="P:cell wall modification"/>
    <property type="evidence" value="ECO:0007669"/>
    <property type="project" value="InterPro"/>
</dbReference>
<dbReference type="OrthoDB" id="9804686at2"/>
<keyword evidence="5" id="KW-0732">Signal</keyword>
<evidence type="ECO:0000256" key="4">
    <source>
        <dbReference type="PROSITE-ProRule" id="PRU10040"/>
    </source>
</evidence>
<feature type="active site" evidence="4">
    <location>
        <position position="756"/>
    </location>
</feature>
<feature type="signal peptide" evidence="5">
    <location>
        <begin position="1"/>
        <end position="24"/>
    </location>
</feature>
<dbReference type="InterPro" id="IPR013320">
    <property type="entry name" value="ConA-like_dom_sf"/>
</dbReference>
<comment type="similarity">
    <text evidence="1">Belongs to the pectinesterase family.</text>
</comment>
<dbReference type="InterPro" id="IPR003961">
    <property type="entry name" value="FN3_dom"/>
</dbReference>
<feature type="domain" description="Fibronectin type-III" evidence="6">
    <location>
        <begin position="510"/>
        <end position="598"/>
    </location>
</feature>
<feature type="domain" description="Fibronectin type-III" evidence="6">
    <location>
        <begin position="418"/>
        <end position="504"/>
    </location>
</feature>
<feature type="domain" description="Fibronectin type-III" evidence="6">
    <location>
        <begin position="232"/>
        <end position="323"/>
    </location>
</feature>
<dbReference type="InterPro" id="IPR033131">
    <property type="entry name" value="Pectinesterase_Asp_AS"/>
</dbReference>
<dbReference type="SUPFAM" id="SSF49899">
    <property type="entry name" value="Concanavalin A-like lectins/glucanases"/>
    <property type="match status" value="1"/>
</dbReference>
<dbReference type="InterPro" id="IPR013783">
    <property type="entry name" value="Ig-like_fold"/>
</dbReference>
<feature type="chain" id="PRO_5016436564" description="Fibronectin type-III domain-containing protein" evidence="5">
    <location>
        <begin position="25"/>
        <end position="1060"/>
    </location>
</feature>
<keyword evidence="2" id="KW-0378">Hydrolase</keyword>